<accession>A0A6J7C2Q5</accession>
<gene>
    <name evidence="1" type="ORF">UFOPK3268_01255</name>
</gene>
<dbReference type="Gene3D" id="3.40.50.1820">
    <property type="entry name" value="alpha/beta hydrolase"/>
    <property type="match status" value="1"/>
</dbReference>
<dbReference type="AlphaFoldDB" id="A0A6J7C2Q5"/>
<protein>
    <submittedName>
        <fullName evidence="1">Unannotated protein</fullName>
    </submittedName>
</protein>
<name>A0A6J7C2Q5_9ZZZZ</name>
<dbReference type="PROSITE" id="PS51257">
    <property type="entry name" value="PROKAR_LIPOPROTEIN"/>
    <property type="match status" value="1"/>
</dbReference>
<proteinExistence type="predicted"/>
<reference evidence="1" key="1">
    <citation type="submission" date="2020-05" db="EMBL/GenBank/DDBJ databases">
        <authorList>
            <person name="Chiriac C."/>
            <person name="Salcher M."/>
            <person name="Ghai R."/>
            <person name="Kavagutti S V."/>
        </authorList>
    </citation>
    <scope>NUCLEOTIDE SEQUENCE</scope>
</reference>
<organism evidence="1">
    <name type="scientific">freshwater metagenome</name>
    <dbReference type="NCBI Taxonomy" id="449393"/>
    <lineage>
        <taxon>unclassified sequences</taxon>
        <taxon>metagenomes</taxon>
        <taxon>ecological metagenomes</taxon>
    </lineage>
</organism>
<evidence type="ECO:0000313" key="1">
    <source>
        <dbReference type="EMBL" id="CAB4851444.1"/>
    </source>
</evidence>
<dbReference type="InterPro" id="IPR029058">
    <property type="entry name" value="AB_hydrolase_fold"/>
</dbReference>
<sequence>MGSLRVSLVAVVASATMLTACATTGVIGQGSATDVAFTPCDKIACAGTLNGAHYEIVMPAQWNGTLLLYSHGYRPSQPVPPGFDPVDTTAEPAPGWASGSKAIGNALLQRGFALAGSSYAANGWAVPEGIAAGEDLFAYFRENLAVPQRVYAWGDSLGGLITAELAERHPDWVSGSAPVCGVLAGAIPSFDLSLDVEYAVRELLWPQFRITGFTSYEDALTNLETAAKRVLAAAADTRNGGAAKVLYIATVGGAPLATQRFDGSTQTSRLNAAAEGVITALGMGTYGRYDIEQRVDGNPSTNIDTDYSYRADARERQAIDALAPGATAKYSAALAAGLRTSADVNARSSATALGDPQGTASTPMITLHTISDPLVISANESWYQARSDQADSGASQLVQLITVPPATYPQQPGAPYGAGHCNLTPASRLGLITLLDDWIRNAAEPDPSSAALVAALGPASGFDPAAVAPPWPADR</sequence>
<dbReference type="SUPFAM" id="SSF53474">
    <property type="entry name" value="alpha/beta-Hydrolases"/>
    <property type="match status" value="1"/>
</dbReference>
<dbReference type="EMBL" id="CAFBIZ010000171">
    <property type="protein sequence ID" value="CAB4851444.1"/>
    <property type="molecule type" value="Genomic_DNA"/>
</dbReference>